<organism evidence="7">
    <name type="scientific">Longilinea arvoryzae</name>
    <dbReference type="NCBI Taxonomy" id="360412"/>
    <lineage>
        <taxon>Bacteria</taxon>
        <taxon>Bacillati</taxon>
        <taxon>Chloroflexota</taxon>
        <taxon>Anaerolineae</taxon>
        <taxon>Anaerolineales</taxon>
        <taxon>Anaerolineaceae</taxon>
        <taxon>Longilinea</taxon>
    </lineage>
</organism>
<evidence type="ECO:0000256" key="3">
    <source>
        <dbReference type="ARBA" id="ARBA00022989"/>
    </source>
</evidence>
<feature type="transmembrane region" description="Helical" evidence="5">
    <location>
        <begin position="21"/>
        <end position="45"/>
    </location>
</feature>
<dbReference type="STRING" id="360412.LARV_03850"/>
<dbReference type="PROSITE" id="PS50928">
    <property type="entry name" value="ABC_TM1"/>
    <property type="match status" value="2"/>
</dbReference>
<dbReference type="CDD" id="cd06261">
    <property type="entry name" value="TM_PBP2"/>
    <property type="match status" value="2"/>
</dbReference>
<feature type="transmembrane region" description="Helical" evidence="5">
    <location>
        <begin position="357"/>
        <end position="377"/>
    </location>
</feature>
<dbReference type="Gene3D" id="1.10.3720.10">
    <property type="entry name" value="MetI-like"/>
    <property type="match status" value="2"/>
</dbReference>
<accession>A0A0K8MXS4</accession>
<reference evidence="7" key="1">
    <citation type="submission" date="2015-07" db="EMBL/GenBank/DDBJ databases">
        <title>Draft Genome Sequences of Anaerolinea thermolimosa IMO-1, Bellilinea caldifistulae GOMI-1, Leptolinea tardivitalis YMTK-2, Levilinea saccharolytica KIBI-1,Longilinea arvoryzae KOME-1, Previously Described as Members of the Anaerolineaceae (Chloroflexi).</title>
        <authorList>
            <person name="Sekiguchi Y."/>
            <person name="Ohashi A."/>
            <person name="Matsuura N."/>
            <person name="Tourlousse M.D."/>
        </authorList>
    </citation>
    <scope>NUCLEOTIDE SEQUENCE [LARGE SCALE GENOMIC DNA]</scope>
    <source>
        <strain evidence="7">KOME-1</strain>
    </source>
</reference>
<name>A0A0K8MXS4_9CHLR</name>
<evidence type="ECO:0000259" key="6">
    <source>
        <dbReference type="PROSITE" id="PS50928"/>
    </source>
</evidence>
<feature type="domain" description="ABC transmembrane type-1" evidence="6">
    <location>
        <begin position="70"/>
        <end position="269"/>
    </location>
</feature>
<feature type="transmembrane region" description="Helical" evidence="5">
    <location>
        <begin position="146"/>
        <end position="168"/>
    </location>
</feature>
<evidence type="ECO:0000256" key="1">
    <source>
        <dbReference type="ARBA" id="ARBA00004141"/>
    </source>
</evidence>
<dbReference type="Proteomes" id="UP000055060">
    <property type="component" value="Unassembled WGS sequence"/>
</dbReference>
<keyword evidence="4 5" id="KW-0472">Membrane</keyword>
<dbReference type="EMBL" id="DF967973">
    <property type="protein sequence ID" value="GAP16054.1"/>
    <property type="molecule type" value="Genomic_DNA"/>
</dbReference>
<dbReference type="OrthoDB" id="57323at2"/>
<feature type="transmembrane region" description="Helical" evidence="5">
    <location>
        <begin position="421"/>
        <end position="444"/>
    </location>
</feature>
<feature type="transmembrane region" description="Helical" evidence="5">
    <location>
        <begin position="248"/>
        <end position="268"/>
    </location>
</feature>
<feature type="transmembrane region" description="Helical" evidence="5">
    <location>
        <begin position="389"/>
        <end position="409"/>
    </location>
</feature>
<feature type="transmembrane region" description="Helical" evidence="5">
    <location>
        <begin position="537"/>
        <end position="559"/>
    </location>
</feature>
<proteinExistence type="inferred from homology"/>
<dbReference type="InterPro" id="IPR000515">
    <property type="entry name" value="MetI-like"/>
</dbReference>
<feature type="transmembrane region" description="Helical" evidence="5">
    <location>
        <begin position="296"/>
        <end position="324"/>
    </location>
</feature>
<keyword evidence="5" id="KW-0813">Transport</keyword>
<dbReference type="PANTHER" id="PTHR43496:SF1">
    <property type="entry name" value="POLYGALACTURONAN_RHAMNOGALACTURONAN TRANSPORT SYSTEM PERMEASE PROTEIN YTEP"/>
    <property type="match status" value="1"/>
</dbReference>
<feature type="transmembrane region" description="Helical" evidence="5">
    <location>
        <begin position="105"/>
        <end position="126"/>
    </location>
</feature>
<dbReference type="GO" id="GO:0055085">
    <property type="term" value="P:transmembrane transport"/>
    <property type="evidence" value="ECO:0007669"/>
    <property type="project" value="InterPro"/>
</dbReference>
<evidence type="ECO:0000313" key="7">
    <source>
        <dbReference type="EMBL" id="GAP16054.1"/>
    </source>
</evidence>
<dbReference type="RefSeq" id="WP_083522789.1">
    <property type="nucleotide sequence ID" value="NZ_DF967973.1"/>
</dbReference>
<feature type="domain" description="ABC transmembrane type-1" evidence="6">
    <location>
        <begin position="351"/>
        <end position="555"/>
    </location>
</feature>
<keyword evidence="8" id="KW-1185">Reference proteome</keyword>
<dbReference type="InterPro" id="IPR035906">
    <property type="entry name" value="MetI-like_sf"/>
</dbReference>
<feature type="transmembrane region" description="Helical" evidence="5">
    <location>
        <begin position="65"/>
        <end position="93"/>
    </location>
</feature>
<comment type="subcellular location">
    <subcellularLocation>
        <location evidence="5">Cell membrane</location>
        <topology evidence="5">Multi-pass membrane protein</topology>
    </subcellularLocation>
    <subcellularLocation>
        <location evidence="1">Membrane</location>
        <topology evidence="1">Multi-pass membrane protein</topology>
    </subcellularLocation>
</comment>
<dbReference type="AlphaFoldDB" id="A0A0K8MXS4"/>
<evidence type="ECO:0000313" key="8">
    <source>
        <dbReference type="Proteomes" id="UP000055060"/>
    </source>
</evidence>
<evidence type="ECO:0000256" key="4">
    <source>
        <dbReference type="ARBA" id="ARBA00023136"/>
    </source>
</evidence>
<keyword evidence="3 5" id="KW-1133">Transmembrane helix</keyword>
<feature type="transmembrane region" description="Helical" evidence="5">
    <location>
        <begin position="193"/>
        <end position="215"/>
    </location>
</feature>
<dbReference type="PANTHER" id="PTHR43496">
    <property type="entry name" value="PROTEIN LPLB"/>
    <property type="match status" value="1"/>
</dbReference>
<dbReference type="GO" id="GO:0005886">
    <property type="term" value="C:plasma membrane"/>
    <property type="evidence" value="ECO:0007669"/>
    <property type="project" value="UniProtKB-SubCell"/>
</dbReference>
<keyword evidence="2 5" id="KW-0812">Transmembrane</keyword>
<sequence>MSSTVNKRIIKIFPRISIDKGLAFGLIVITLFLLIAILFPLFKILGTAISKDAIPYYQHFFKSPVYLGIIWNTVKLGLVVGLLGTAVGFLFAYVQVRTDVPCKRFIHLMALMPIISPPFAVATAAIELFGRSGLITYNLLGIRYNIYGFTGLTGVLVLSLFTVAYMNFQGMLRALDPSLDEAATNMGATKWDVFRTVTIPMLIPGIASSFLLLFVEAIADLANPLVLGGDFTVLASRVYIAIAGEYDIFAGAVLSFVLLVPSLTVFVLQRYWVNRKSVVSVTGKPSGRMMVVTNPFVRWGLFSLVMFFSGLILLIYGTIFVGAFTKLFGINYTFTLEHFKYVIFGLGSQAILDTSKMALIATPIAGLLGMLIAWLVVRKRFPGRGWLDFISMLGIAVPGTVLGIGYLLAFNHSVTLQSKILLPPLAGGTAMAGGIIALILAYIVRSVPAGVRSGISSLQQIDPSIEEASISLGANNATTFLKVTLPLIRPAFLTGLVYSFARSMTSLSAVIFLTTPEAKVMTSQILNEVDAGRFGNAFAYCDILILIVLTVIGILYLVVGKAGGVGQDLRVSS</sequence>
<dbReference type="Pfam" id="PF00528">
    <property type="entry name" value="BPD_transp_1"/>
    <property type="match status" value="2"/>
</dbReference>
<protein>
    <submittedName>
        <fullName evidence="7">ABC-type Fe3+ transport system, permease component</fullName>
    </submittedName>
</protein>
<gene>
    <name evidence="7" type="ORF">LARV_03850</name>
</gene>
<dbReference type="SUPFAM" id="SSF161098">
    <property type="entry name" value="MetI-like"/>
    <property type="match status" value="2"/>
</dbReference>
<evidence type="ECO:0000256" key="5">
    <source>
        <dbReference type="RuleBase" id="RU363032"/>
    </source>
</evidence>
<comment type="similarity">
    <text evidence="5">Belongs to the binding-protein-dependent transport system permease family.</text>
</comment>
<evidence type="ECO:0000256" key="2">
    <source>
        <dbReference type="ARBA" id="ARBA00022692"/>
    </source>
</evidence>